<reference evidence="3" key="2">
    <citation type="submission" date="2016-07" db="EMBL/GenBank/DDBJ databases">
        <authorList>
            <person name="Jeong J.-J."/>
            <person name="Kim D.W."/>
            <person name="Sang M.K."/>
            <person name="Choi I.-G."/>
            <person name="Kim K.D."/>
        </authorList>
    </citation>
    <scope>NUCLEOTIDE SEQUENCE</scope>
    <source>
        <strain evidence="3">CC-VM-7</strain>
    </source>
</reference>
<evidence type="ECO:0000313" key="6">
    <source>
        <dbReference type="Proteomes" id="UP000276953"/>
    </source>
</evidence>
<dbReference type="Proteomes" id="UP000276953">
    <property type="component" value="Unassembled WGS sequence"/>
</dbReference>
<accession>A0A1B8ZT22</accession>
<dbReference type="RefSeq" id="WP_065398730.1">
    <property type="nucleotide sequence ID" value="NZ_CP033811.1"/>
</dbReference>
<dbReference type="STRING" id="651561.BBI00_10540"/>
<dbReference type="AlphaFoldDB" id="A0A1B8ZT22"/>
<reference evidence="2 7" key="4">
    <citation type="submission" date="2024-01" db="EMBL/GenBank/DDBJ databases">
        <title>Whole genome of Chryseobacterium arthrosphaerae NNCa 2741.</title>
        <authorList>
            <person name="Boriskina E.V."/>
            <person name="Gordinskaya N.A."/>
            <person name="Kropotov V.S."/>
            <person name="Alekseeva A.E."/>
            <person name="Makhova M.A."/>
            <person name="Kryazhev D.V."/>
            <person name="Shkurkina I.S."/>
        </authorList>
    </citation>
    <scope>NUCLEOTIDE SEQUENCE [LARGE SCALE GENOMIC DNA]</scope>
    <source>
        <strain evidence="2 7">NNCa 2741</strain>
    </source>
</reference>
<dbReference type="Proteomes" id="UP001350005">
    <property type="component" value="Unassembled WGS sequence"/>
</dbReference>
<sequence length="103" mass="12154">MRLLLFTLLFLSAGAQAQIKKDEHGRVNKVQKKTGFKKTKKTQTKNYGLRNFRDDEVKRIINLSQQNDTTPKKEIVRKNSSGGYEYFDYEETRSSRTRLYLFV</sequence>
<comment type="caution">
    <text evidence="3">The sequence shown here is derived from an EMBL/GenBank/DDBJ whole genome shotgun (WGS) entry which is preliminary data.</text>
</comment>
<feature type="signal peptide" evidence="1">
    <location>
        <begin position="1"/>
        <end position="17"/>
    </location>
</feature>
<dbReference type="KEGG" id="carh:EGY05_15095"/>
<keyword evidence="7" id="KW-1185">Reference proteome</keyword>
<dbReference type="EMBL" id="JAZGJU010000004">
    <property type="protein sequence ID" value="MEE6126291.1"/>
    <property type="molecule type" value="Genomic_DNA"/>
</dbReference>
<dbReference type="EMBL" id="RYFC01000001">
    <property type="protein sequence ID" value="RTZ49568.1"/>
    <property type="molecule type" value="Genomic_DNA"/>
</dbReference>
<reference evidence="5" key="1">
    <citation type="submission" date="2016-07" db="EMBL/GenBank/DDBJ databases">
        <authorList>
            <person name="Florea S."/>
            <person name="Webb J.S."/>
            <person name="Jaromczyk J."/>
            <person name="Schardl C.L."/>
        </authorList>
    </citation>
    <scope>NUCLEOTIDE SEQUENCE [LARGE SCALE GENOMIC DNA]</scope>
    <source>
        <strain evidence="5">CC-VM-7</strain>
    </source>
</reference>
<dbReference type="Proteomes" id="UP000093432">
    <property type="component" value="Unassembled WGS sequence"/>
</dbReference>
<evidence type="ECO:0000313" key="7">
    <source>
        <dbReference type="Proteomes" id="UP001350005"/>
    </source>
</evidence>
<name>A0A1B8ZT22_9FLAO</name>
<reference evidence="4 6" key="3">
    <citation type="submission" date="2018-12" db="EMBL/GenBank/DDBJ databases">
        <title>Draft Genome Sequence of Chryseobacterium arthrosphaerae strain ED882-96 Isolated from the Blood of a Patient with Liver Cirrhosis in Taiwan.</title>
        <authorList>
            <person name="Lin J.-N."/>
            <person name="Lai C.-H."/>
            <person name="Yang C.-H."/>
            <person name="Huang Y.-H."/>
        </authorList>
    </citation>
    <scope>NUCLEOTIDE SEQUENCE [LARGE SCALE GENOMIC DNA]</scope>
    <source>
        <strain evidence="4 6">ED882-96</strain>
    </source>
</reference>
<proteinExistence type="predicted"/>
<dbReference type="OrthoDB" id="1263662at2"/>
<protein>
    <submittedName>
        <fullName evidence="3">Uncharacterized protein</fullName>
    </submittedName>
</protein>
<keyword evidence="1" id="KW-0732">Signal</keyword>
<dbReference type="EMBL" id="MAYG01000001">
    <property type="protein sequence ID" value="OCA74743.1"/>
    <property type="molecule type" value="Genomic_DNA"/>
</dbReference>
<evidence type="ECO:0000313" key="5">
    <source>
        <dbReference type="Proteomes" id="UP000093432"/>
    </source>
</evidence>
<gene>
    <name evidence="3" type="ORF">BBI00_10540</name>
    <name evidence="4" type="ORF">EJ377_03635</name>
    <name evidence="2" type="ORF">V2E39_02690</name>
</gene>
<evidence type="ECO:0000256" key="1">
    <source>
        <dbReference type="SAM" id="SignalP"/>
    </source>
</evidence>
<evidence type="ECO:0000313" key="4">
    <source>
        <dbReference type="EMBL" id="RTZ49568.1"/>
    </source>
</evidence>
<evidence type="ECO:0000313" key="3">
    <source>
        <dbReference type="EMBL" id="OCA74743.1"/>
    </source>
</evidence>
<dbReference type="GeneID" id="78302480"/>
<evidence type="ECO:0000313" key="2">
    <source>
        <dbReference type="EMBL" id="MEE6126291.1"/>
    </source>
</evidence>
<feature type="chain" id="PRO_5044555988" evidence="1">
    <location>
        <begin position="18"/>
        <end position="103"/>
    </location>
</feature>
<organism evidence="3 5">
    <name type="scientific">Chryseobacterium arthrosphaerae</name>
    <dbReference type="NCBI Taxonomy" id="651561"/>
    <lineage>
        <taxon>Bacteria</taxon>
        <taxon>Pseudomonadati</taxon>
        <taxon>Bacteroidota</taxon>
        <taxon>Flavobacteriia</taxon>
        <taxon>Flavobacteriales</taxon>
        <taxon>Weeksellaceae</taxon>
        <taxon>Chryseobacterium group</taxon>
        <taxon>Chryseobacterium</taxon>
    </lineage>
</organism>